<reference evidence="1 2" key="1">
    <citation type="submission" date="2014-12" db="EMBL/GenBank/DDBJ databases">
        <title>16Stimator: statistical estimation of ribosomal gene copy numbers from draft genome assemblies.</title>
        <authorList>
            <person name="Perisin M.A."/>
            <person name="Vetter M."/>
            <person name="Gilbert J.A."/>
            <person name="Bergelson J."/>
        </authorList>
    </citation>
    <scope>NUCLEOTIDE SEQUENCE [LARGE SCALE GENOMIC DNA]</scope>
    <source>
        <strain evidence="1 2">MEDvA23</strain>
    </source>
</reference>
<sequence>MLTPEADRVLAYFRQEYWPNEERSASALQLSRRVVGSSVGIVQLMDDGLLTQSLDKAYYRLTDKGVRALGLRSSV</sequence>
<name>A0A0D0LAE9_VARPD</name>
<evidence type="ECO:0000313" key="1">
    <source>
        <dbReference type="EMBL" id="KIQ35257.1"/>
    </source>
</evidence>
<dbReference type="AlphaFoldDB" id="A0A0D0LAE9"/>
<comment type="caution">
    <text evidence="1">The sequence shown here is derived from an EMBL/GenBank/DDBJ whole genome shotgun (WGS) entry which is preliminary data.</text>
</comment>
<proteinExistence type="predicted"/>
<gene>
    <name evidence="1" type="ORF">RT97_04915</name>
</gene>
<dbReference type="RefSeq" id="WP_042577660.1">
    <property type="nucleotide sequence ID" value="NZ_JXQQ01000010.1"/>
</dbReference>
<evidence type="ECO:0008006" key="3">
    <source>
        <dbReference type="Google" id="ProtNLM"/>
    </source>
</evidence>
<protein>
    <recommendedName>
        <fullName evidence="3">Transcriptional regulator</fullName>
    </recommendedName>
</protein>
<dbReference type="EMBL" id="JXQQ01000010">
    <property type="protein sequence ID" value="KIQ35257.1"/>
    <property type="molecule type" value="Genomic_DNA"/>
</dbReference>
<accession>A0A0D0LAE9</accession>
<evidence type="ECO:0000313" key="2">
    <source>
        <dbReference type="Proteomes" id="UP000032067"/>
    </source>
</evidence>
<dbReference type="Proteomes" id="UP000032067">
    <property type="component" value="Unassembled WGS sequence"/>
</dbReference>
<dbReference type="OrthoDB" id="8859134at2"/>
<organism evidence="1 2">
    <name type="scientific">Variovorax paradoxus</name>
    <dbReference type="NCBI Taxonomy" id="34073"/>
    <lineage>
        <taxon>Bacteria</taxon>
        <taxon>Pseudomonadati</taxon>
        <taxon>Pseudomonadota</taxon>
        <taxon>Betaproteobacteria</taxon>
        <taxon>Burkholderiales</taxon>
        <taxon>Comamonadaceae</taxon>
        <taxon>Variovorax</taxon>
    </lineage>
</organism>